<sequence length="143" mass="16258">MIFRLFFASSIFMVALFGVSLKSIFGYTFDANKKYNLIEAKKIYFNNKCNICHGDNGEKSSPRFKALKDMSAEEIKTALMGYTLDNASTMTSQMALYAKNLSHDDMDNIIAYIKGGDFALDLQVKDLKEKEPPKKTEHNIFLK</sequence>
<gene>
    <name evidence="1" type="ORF">H2252_06815</name>
</gene>
<protein>
    <submittedName>
        <fullName evidence="1">C-type cytochrome</fullName>
    </submittedName>
</protein>
<reference evidence="1" key="1">
    <citation type="submission" date="2020-07" db="EMBL/GenBank/DDBJ databases">
        <title>Campylobacter molothri sp. nov. isolated from wild birds.</title>
        <authorList>
            <person name="Miller W.G."/>
            <person name="Chapman M.H."/>
            <person name="Yee E."/>
            <person name="Lopes B.S."/>
            <person name="Forbes K.J."/>
        </authorList>
    </citation>
    <scope>NUCLEOTIDE SEQUENCE</scope>
    <source>
        <strain evidence="1">RM9754</strain>
    </source>
</reference>
<evidence type="ECO:0000313" key="2">
    <source>
        <dbReference type="Proteomes" id="UP001319828"/>
    </source>
</evidence>
<dbReference type="EMBL" id="JACHUQ010000015">
    <property type="protein sequence ID" value="MBZ7975091.1"/>
    <property type="molecule type" value="Genomic_DNA"/>
</dbReference>
<comment type="caution">
    <text evidence="1">The sequence shown here is derived from an EMBL/GenBank/DDBJ whole genome shotgun (WGS) entry which is preliminary data.</text>
</comment>
<evidence type="ECO:0000313" key="1">
    <source>
        <dbReference type="EMBL" id="MBZ7975091.1"/>
    </source>
</evidence>
<accession>A0ACC5W3A5</accession>
<organism evidence="1 2">
    <name type="scientific">Campylobacter molothri</name>
    <dbReference type="NCBI Taxonomy" id="1032242"/>
    <lineage>
        <taxon>Bacteria</taxon>
        <taxon>Pseudomonadati</taxon>
        <taxon>Campylobacterota</taxon>
        <taxon>Epsilonproteobacteria</taxon>
        <taxon>Campylobacterales</taxon>
        <taxon>Campylobacteraceae</taxon>
        <taxon>Campylobacter</taxon>
    </lineage>
</organism>
<dbReference type="Proteomes" id="UP001319828">
    <property type="component" value="Unassembled WGS sequence"/>
</dbReference>
<proteinExistence type="predicted"/>
<keyword evidence="2" id="KW-1185">Reference proteome</keyword>
<name>A0ACC5W3A5_9BACT</name>